<evidence type="ECO:0000313" key="2">
    <source>
        <dbReference type="EMBL" id="TCW32376.1"/>
    </source>
</evidence>
<dbReference type="EMBL" id="SMDA01000003">
    <property type="protein sequence ID" value="TCW32376.1"/>
    <property type="molecule type" value="Genomic_DNA"/>
</dbReference>
<evidence type="ECO:0000259" key="1">
    <source>
        <dbReference type="Pfam" id="PF13020"/>
    </source>
</evidence>
<feature type="domain" description="Protein NO VEIN C-terminal" evidence="1">
    <location>
        <begin position="156"/>
        <end position="234"/>
    </location>
</feature>
<dbReference type="RefSeq" id="WP_132098185.1">
    <property type="nucleotide sequence ID" value="NZ_SMDA01000003.1"/>
</dbReference>
<protein>
    <submittedName>
        <fullName evidence="2">Uncharacterized protein DUF3883</fullName>
    </submittedName>
</protein>
<evidence type="ECO:0000313" key="3">
    <source>
        <dbReference type="Proteomes" id="UP000294801"/>
    </source>
</evidence>
<gene>
    <name evidence="2" type="ORF">EV669_103292</name>
</gene>
<keyword evidence="3" id="KW-1185">Reference proteome</keyword>
<sequence>MRPMSPSVAFGCIELLSVVESYPLLPGGVHSLSLGAVPSQDILDAALDIRWLSVGTDGFLKPTPRGERALAAPSSRAKLRVLVLDHIDARDPPWLQLASSGRREVLMHAPKELRQIFVEAGLAYDGDAETVAFWDALASRARGIRDEALTEIGRTGERLTLEYEKRRTGADPKWVALDSNSDGYDVLSRLDMGDSRRLVIEVKTSTQGLAGYFYVSRNEWEVAEDALFHAFHLWDVSSDTPRLAVLDPGEVREHAPTDGGMGLWQSVRIPFAAFGDAFRTVALT</sequence>
<dbReference type="InterPro" id="IPR024975">
    <property type="entry name" value="NOV_C"/>
</dbReference>
<comment type="caution">
    <text evidence="2">The sequence shown here is derived from an EMBL/GenBank/DDBJ whole genome shotgun (WGS) entry which is preliminary data.</text>
</comment>
<accession>A0ABY2D192</accession>
<dbReference type="Proteomes" id="UP000294801">
    <property type="component" value="Unassembled WGS sequence"/>
</dbReference>
<organism evidence="2 3">
    <name type="scientific">Gulbenkiania mobilis</name>
    <dbReference type="NCBI Taxonomy" id="397457"/>
    <lineage>
        <taxon>Bacteria</taxon>
        <taxon>Pseudomonadati</taxon>
        <taxon>Pseudomonadota</taxon>
        <taxon>Betaproteobacteria</taxon>
        <taxon>Neisseriales</taxon>
        <taxon>Chromobacteriaceae</taxon>
        <taxon>Gulbenkiania</taxon>
    </lineage>
</organism>
<proteinExistence type="predicted"/>
<reference evidence="2 3" key="1">
    <citation type="submission" date="2019-03" db="EMBL/GenBank/DDBJ databases">
        <title>Genomic Encyclopedia of Type Strains, Phase IV (KMG-IV): sequencing the most valuable type-strain genomes for metagenomic binning, comparative biology and taxonomic classification.</title>
        <authorList>
            <person name="Goeker M."/>
        </authorList>
    </citation>
    <scope>NUCLEOTIDE SEQUENCE [LARGE SCALE GENOMIC DNA]</scope>
    <source>
        <strain evidence="2 3">DSM 18507</strain>
    </source>
</reference>
<name>A0ABY2D192_GULMO</name>
<dbReference type="Pfam" id="PF13020">
    <property type="entry name" value="NOV_C"/>
    <property type="match status" value="1"/>
</dbReference>